<dbReference type="RefSeq" id="WP_076484335.1">
    <property type="nucleotide sequence ID" value="NZ_FTOG01000004.1"/>
</dbReference>
<gene>
    <name evidence="2" type="ORF">SAMN05421580_10466</name>
</gene>
<protein>
    <submittedName>
        <fullName evidence="2">Uncharacterized protein</fullName>
    </submittedName>
</protein>
<dbReference type="AlphaFoldDB" id="A0A1N7LGN9"/>
<feature type="chain" id="PRO_5012456013" evidence="1">
    <location>
        <begin position="29"/>
        <end position="167"/>
    </location>
</feature>
<evidence type="ECO:0000313" key="3">
    <source>
        <dbReference type="Proteomes" id="UP000186221"/>
    </source>
</evidence>
<dbReference type="STRING" id="453582.SAMN05421580_10466"/>
<organism evidence="2 3">
    <name type="scientific">Rhodobacter aestuarii</name>
    <dbReference type="NCBI Taxonomy" id="453582"/>
    <lineage>
        <taxon>Bacteria</taxon>
        <taxon>Pseudomonadati</taxon>
        <taxon>Pseudomonadota</taxon>
        <taxon>Alphaproteobacteria</taxon>
        <taxon>Rhodobacterales</taxon>
        <taxon>Rhodobacter group</taxon>
        <taxon>Rhodobacter</taxon>
    </lineage>
</organism>
<sequence length="167" mass="17558">MTISTRKITYIGAAVALAMLVPVTVAFSSIDPDEVTGPAEPQAWASSNADWGRPMDDHGADIAYGDLSVFDAITEIGADQSPNVPYCDRHDRLGETLAHDFGEHPRVQRPLSNNRSVALWASDVMGTWTAVYTRADGVACVVSSGIGWESGGNPIALLGSAGLLSNG</sequence>
<dbReference type="Proteomes" id="UP000186221">
    <property type="component" value="Unassembled WGS sequence"/>
</dbReference>
<evidence type="ECO:0000313" key="2">
    <source>
        <dbReference type="EMBL" id="SIS72977.1"/>
    </source>
</evidence>
<name>A0A1N7LGN9_9RHOB</name>
<reference evidence="3" key="1">
    <citation type="submission" date="2017-01" db="EMBL/GenBank/DDBJ databases">
        <authorList>
            <person name="Varghese N."/>
            <person name="Submissions S."/>
        </authorList>
    </citation>
    <scope>NUCLEOTIDE SEQUENCE [LARGE SCALE GENOMIC DNA]</scope>
    <source>
        <strain evidence="3">DSM 19945</strain>
    </source>
</reference>
<accession>A0A1N7LGN9</accession>
<feature type="signal peptide" evidence="1">
    <location>
        <begin position="1"/>
        <end position="28"/>
    </location>
</feature>
<proteinExistence type="predicted"/>
<keyword evidence="1" id="KW-0732">Signal</keyword>
<dbReference type="OrthoDB" id="9810895at2"/>
<keyword evidence="3" id="KW-1185">Reference proteome</keyword>
<dbReference type="EMBL" id="FTOG01000004">
    <property type="protein sequence ID" value="SIS72977.1"/>
    <property type="molecule type" value="Genomic_DNA"/>
</dbReference>
<evidence type="ECO:0000256" key="1">
    <source>
        <dbReference type="SAM" id="SignalP"/>
    </source>
</evidence>